<dbReference type="Pfam" id="PF12627">
    <property type="entry name" value="PolyA_pol_RNAbd"/>
    <property type="match status" value="1"/>
</dbReference>
<evidence type="ECO:0000256" key="7">
    <source>
        <dbReference type="ARBA" id="ARBA00022723"/>
    </source>
</evidence>
<evidence type="ECO:0000256" key="10">
    <source>
        <dbReference type="ARBA" id="ARBA00022884"/>
    </source>
</evidence>
<accession>A0A3B1CMN6</accession>
<keyword evidence="8" id="KW-0547">Nucleotide-binding</keyword>
<evidence type="ECO:0000256" key="2">
    <source>
        <dbReference type="ARBA" id="ARBA00007265"/>
    </source>
</evidence>
<dbReference type="CDD" id="cd00077">
    <property type="entry name" value="HDc"/>
    <property type="match status" value="1"/>
</dbReference>
<dbReference type="InterPro" id="IPR043519">
    <property type="entry name" value="NT_sf"/>
</dbReference>
<dbReference type="SUPFAM" id="SSF81301">
    <property type="entry name" value="Nucleotidyltransferase"/>
    <property type="match status" value="1"/>
</dbReference>
<proteinExistence type="inferred from homology"/>
<evidence type="ECO:0000256" key="3">
    <source>
        <dbReference type="ARBA" id="ARBA00022555"/>
    </source>
</evidence>
<keyword evidence="6" id="KW-0548">Nucleotidyltransferase</keyword>
<dbReference type="SUPFAM" id="SSF81891">
    <property type="entry name" value="Poly A polymerase C-terminal region-like"/>
    <property type="match status" value="1"/>
</dbReference>
<evidence type="ECO:0000256" key="1">
    <source>
        <dbReference type="ARBA" id="ARBA00001946"/>
    </source>
</evidence>
<dbReference type="InterPro" id="IPR050124">
    <property type="entry name" value="tRNA_CCA-adding_enzyme"/>
</dbReference>
<dbReference type="GO" id="GO:0008033">
    <property type="term" value="P:tRNA processing"/>
    <property type="evidence" value="ECO:0007669"/>
    <property type="project" value="UniProtKB-KW"/>
</dbReference>
<dbReference type="Gene3D" id="1.10.246.80">
    <property type="match status" value="1"/>
</dbReference>
<evidence type="ECO:0000313" key="12">
    <source>
        <dbReference type="EMBL" id="VAX25254.1"/>
    </source>
</evidence>
<evidence type="ECO:0000256" key="4">
    <source>
        <dbReference type="ARBA" id="ARBA00022679"/>
    </source>
</evidence>
<evidence type="ECO:0000256" key="5">
    <source>
        <dbReference type="ARBA" id="ARBA00022694"/>
    </source>
</evidence>
<dbReference type="Pfam" id="PF01743">
    <property type="entry name" value="PolyA_pol"/>
    <property type="match status" value="1"/>
</dbReference>
<dbReference type="PANTHER" id="PTHR47545">
    <property type="entry name" value="MULTIFUNCTIONAL CCA PROTEIN"/>
    <property type="match status" value="1"/>
</dbReference>
<dbReference type="InterPro" id="IPR002646">
    <property type="entry name" value="PolA_pol_head_dom"/>
</dbReference>
<dbReference type="SMART" id="SM00471">
    <property type="entry name" value="HDc"/>
    <property type="match status" value="1"/>
</dbReference>
<evidence type="ECO:0000259" key="11">
    <source>
        <dbReference type="SMART" id="SM00471"/>
    </source>
</evidence>
<dbReference type="InterPro" id="IPR006674">
    <property type="entry name" value="HD_domain"/>
</dbReference>
<evidence type="ECO:0000256" key="9">
    <source>
        <dbReference type="ARBA" id="ARBA00022842"/>
    </source>
</evidence>
<reference evidence="12" key="1">
    <citation type="submission" date="2018-06" db="EMBL/GenBank/DDBJ databases">
        <authorList>
            <person name="Zhirakovskaya E."/>
        </authorList>
    </citation>
    <scope>NUCLEOTIDE SEQUENCE</scope>
</reference>
<dbReference type="AlphaFoldDB" id="A0A3B1CMN6"/>
<comment type="cofactor">
    <cofactor evidence="1">
        <name>Mg(2+)</name>
        <dbReference type="ChEBI" id="CHEBI:18420"/>
    </cofactor>
</comment>
<feature type="domain" description="HD/PDEase" evidence="11">
    <location>
        <begin position="243"/>
        <end position="406"/>
    </location>
</feature>
<keyword evidence="3" id="KW-0820">tRNA-binding</keyword>
<gene>
    <name evidence="12" type="ORF">MNBD_NITROSPINAE02-1436</name>
</gene>
<dbReference type="Gene3D" id="3.30.460.10">
    <property type="entry name" value="Beta Polymerase, domain 2"/>
    <property type="match status" value="1"/>
</dbReference>
<protein>
    <recommendedName>
        <fullName evidence="11">HD/PDEase domain-containing protein</fullName>
    </recommendedName>
</protein>
<dbReference type="GO" id="GO:0046872">
    <property type="term" value="F:metal ion binding"/>
    <property type="evidence" value="ECO:0007669"/>
    <property type="project" value="UniProtKB-KW"/>
</dbReference>
<evidence type="ECO:0000256" key="6">
    <source>
        <dbReference type="ARBA" id="ARBA00022695"/>
    </source>
</evidence>
<organism evidence="12">
    <name type="scientific">hydrothermal vent metagenome</name>
    <dbReference type="NCBI Taxonomy" id="652676"/>
    <lineage>
        <taxon>unclassified sequences</taxon>
        <taxon>metagenomes</taxon>
        <taxon>ecological metagenomes</taxon>
    </lineage>
</organism>
<dbReference type="InterPro" id="IPR003607">
    <property type="entry name" value="HD/PDEase_dom"/>
</dbReference>
<dbReference type="Pfam" id="PF01966">
    <property type="entry name" value="HD"/>
    <property type="match status" value="1"/>
</dbReference>
<keyword evidence="7" id="KW-0479">Metal-binding</keyword>
<evidence type="ECO:0000256" key="8">
    <source>
        <dbReference type="ARBA" id="ARBA00022741"/>
    </source>
</evidence>
<dbReference type="GO" id="GO:0016779">
    <property type="term" value="F:nucleotidyltransferase activity"/>
    <property type="evidence" value="ECO:0007669"/>
    <property type="project" value="UniProtKB-KW"/>
</dbReference>
<dbReference type="EMBL" id="UOGE01000104">
    <property type="protein sequence ID" value="VAX25254.1"/>
    <property type="molecule type" value="Genomic_DNA"/>
</dbReference>
<dbReference type="Gene3D" id="1.10.3090.10">
    <property type="entry name" value="cca-adding enzyme, domain 2"/>
    <property type="match status" value="1"/>
</dbReference>
<sequence length="489" mass="54742">MNADQKIKTAIKSLPPCFTDAINHFHNLGFKTWLVGGAVRDALMGKEMLDLDLVFDRNPVAAASQYARDSGLGFATLDEERKIARIVGKEPGYYTIDVALMQGDSIEEDLGRRDFTLNAIALFWMGDDINVTDPHGGIDDIGDNILRPVFRETFIKDPVRILRIYRFALTHGLVIAPETQRLTAYAQKLLPDCPGERIANELYHILKSPESYRAFLQMSKDGVLDYIFPEMTGMRGVTQNHWHHLDVFDHSMETLLKLEETLSQPPPWLSPFAAKIFATLDEKISFGITRGMALKLAALYHDTGKPGHRAEDPSGKVTFIEHEKLSEKFTGKLAKRLRLPGAVTSGLSAIVLNHLRPLNAISEGKISPKACYRYNRDLGEWAVPASILCYADALATRGPRVTDERRRQEEMAIIDLLQFIEHEEAKPAGGRLPVTGKDMMEKFNIPEGPLIGQLLETLREAVSMGDVSSEGEAYRFIDKILEERGGLNR</sequence>
<dbReference type="InterPro" id="IPR032828">
    <property type="entry name" value="PolyA_RNA-bd"/>
</dbReference>
<name>A0A3B1CMN6_9ZZZZ</name>
<dbReference type="PANTHER" id="PTHR47545:SF2">
    <property type="entry name" value="CC-ADDING TRNA NUCLEOTIDYLTRANSFERASE"/>
    <property type="match status" value="1"/>
</dbReference>
<keyword evidence="4" id="KW-0808">Transferase</keyword>
<comment type="similarity">
    <text evidence="2">Belongs to the tRNA nucleotidyltransferase/poly(A) polymerase family.</text>
</comment>
<keyword evidence="10" id="KW-0694">RNA-binding</keyword>
<dbReference type="GO" id="GO:0000049">
    <property type="term" value="F:tRNA binding"/>
    <property type="evidence" value="ECO:0007669"/>
    <property type="project" value="UniProtKB-KW"/>
</dbReference>
<keyword evidence="9" id="KW-0460">Magnesium</keyword>
<dbReference type="GO" id="GO:0000166">
    <property type="term" value="F:nucleotide binding"/>
    <property type="evidence" value="ECO:0007669"/>
    <property type="project" value="UniProtKB-KW"/>
</dbReference>
<keyword evidence="5" id="KW-0819">tRNA processing</keyword>